<sequence>YIKSLGFGQSVPEQSLRFLHWFANEIDINTNDDISLTFDPTGYDYGSHQYRNDEELLEPLPRGYRYYSLGNIHREGSLQLPPQVIQSEQEDGNRARIIIRVREQNVRRRTSRIIDQVYITQHYEAAGYHWTAYDPQHTYGITTSLLRAIRKFSINSDDINLLMSLRDHFRSSANDSQLLEMRNTPNNKTLCDVNEKFRKYTDRQEGRREHGEKPQT</sequence>
<reference evidence="1" key="1">
    <citation type="submission" date="2025-08" db="UniProtKB">
        <authorList>
            <consortium name="Ensembl"/>
        </authorList>
    </citation>
    <scope>IDENTIFICATION</scope>
</reference>
<protein>
    <submittedName>
        <fullName evidence="1">Uncharacterized protein</fullName>
    </submittedName>
</protein>
<accession>A0A3P9DFQ9</accession>
<proteinExistence type="predicted"/>
<dbReference type="PANTHER" id="PTHR38706:SF2">
    <property type="match status" value="1"/>
</dbReference>
<reference evidence="1" key="2">
    <citation type="submission" date="2025-09" db="UniProtKB">
        <authorList>
            <consortium name="Ensembl"/>
        </authorList>
    </citation>
    <scope>IDENTIFICATION</scope>
</reference>
<dbReference type="GeneTree" id="ENSGT00730000111690"/>
<name>A0A3P9DFQ9_9CICH</name>
<dbReference type="PANTHER" id="PTHR38706">
    <property type="entry name" value="SI:CH211-198C19.1-RELATED"/>
    <property type="match status" value="1"/>
</dbReference>
<dbReference type="Ensembl" id="ENSMZET00005034679.1">
    <property type="protein sequence ID" value="ENSMZEP00005033530.1"/>
    <property type="gene ID" value="ENSMZEG00005025052.1"/>
</dbReference>
<evidence type="ECO:0000313" key="2">
    <source>
        <dbReference type="Proteomes" id="UP000265160"/>
    </source>
</evidence>
<dbReference type="Proteomes" id="UP000265160">
    <property type="component" value="Unplaced"/>
</dbReference>
<organism evidence="1 2">
    <name type="scientific">Maylandia zebra</name>
    <name type="common">zebra mbuna</name>
    <dbReference type="NCBI Taxonomy" id="106582"/>
    <lineage>
        <taxon>Eukaryota</taxon>
        <taxon>Metazoa</taxon>
        <taxon>Chordata</taxon>
        <taxon>Craniata</taxon>
        <taxon>Vertebrata</taxon>
        <taxon>Euteleostomi</taxon>
        <taxon>Actinopterygii</taxon>
        <taxon>Neopterygii</taxon>
        <taxon>Teleostei</taxon>
        <taxon>Neoteleostei</taxon>
        <taxon>Acanthomorphata</taxon>
        <taxon>Ovalentaria</taxon>
        <taxon>Cichlomorphae</taxon>
        <taxon>Cichliformes</taxon>
        <taxon>Cichlidae</taxon>
        <taxon>African cichlids</taxon>
        <taxon>Pseudocrenilabrinae</taxon>
        <taxon>Haplochromini</taxon>
        <taxon>Maylandia</taxon>
        <taxon>Maylandia zebra complex</taxon>
    </lineage>
</organism>
<keyword evidence="2" id="KW-1185">Reference proteome</keyword>
<dbReference type="STRING" id="106582.ENSMZEP00005033530"/>
<dbReference type="AlphaFoldDB" id="A0A3P9DFQ9"/>
<evidence type="ECO:0000313" key="1">
    <source>
        <dbReference type="Ensembl" id="ENSMZEP00005033530.1"/>
    </source>
</evidence>